<reference evidence="10" key="1">
    <citation type="journal article" date="2020" name="MBio">
        <title>Horizontal gene transfer to a defensive symbiont with a reduced genome amongst a multipartite beetle microbiome.</title>
        <authorList>
            <person name="Waterworth S.C."/>
            <person name="Florez L.V."/>
            <person name="Rees E.R."/>
            <person name="Hertweck C."/>
            <person name="Kaltenpoth M."/>
            <person name="Kwan J.C."/>
        </authorList>
    </citation>
    <scope>NUCLEOTIDE SEQUENCE [LARGE SCALE GENOMIC DNA]</scope>
</reference>
<evidence type="ECO:0000313" key="9">
    <source>
        <dbReference type="EMBL" id="KAF1015888.1"/>
    </source>
</evidence>
<evidence type="ECO:0000256" key="6">
    <source>
        <dbReference type="PIRSR" id="PIRSR001430-2"/>
    </source>
</evidence>
<comment type="caution">
    <text evidence="9">The sequence shown here is derived from an EMBL/GenBank/DDBJ whole genome shotgun (WGS) entry which is preliminary data.</text>
</comment>
<dbReference type="InterPro" id="IPR001406">
    <property type="entry name" value="PsdUridine_synth_TruA"/>
</dbReference>
<keyword evidence="3 4" id="KW-0413">Isomerase</keyword>
<comment type="function">
    <text evidence="4">Formation of pseudouridine at positions 38, 39 and 40 in the anticodon stem and loop of transfer RNAs.</text>
</comment>
<dbReference type="InterPro" id="IPR020095">
    <property type="entry name" value="PsdUridine_synth_TruA_C"/>
</dbReference>
<evidence type="ECO:0000256" key="3">
    <source>
        <dbReference type="ARBA" id="ARBA00023235"/>
    </source>
</evidence>
<dbReference type="GO" id="GO:0031119">
    <property type="term" value="P:tRNA pseudouridine synthesis"/>
    <property type="evidence" value="ECO:0007669"/>
    <property type="project" value="UniProtKB-UniRule"/>
</dbReference>
<name>A0A7V8FHC4_STEMA</name>
<feature type="domain" description="Pseudouridine synthase I TruA alpha/beta" evidence="8">
    <location>
        <begin position="145"/>
        <end position="245"/>
    </location>
</feature>
<feature type="domain" description="Pseudouridine synthase I TruA alpha/beta" evidence="8">
    <location>
        <begin position="8"/>
        <end position="103"/>
    </location>
</feature>
<dbReference type="FunFam" id="3.30.70.580:FF:000001">
    <property type="entry name" value="tRNA pseudouridine synthase A"/>
    <property type="match status" value="1"/>
</dbReference>
<dbReference type="EMBL" id="WNDS01000002">
    <property type="protein sequence ID" value="KAF1015888.1"/>
    <property type="molecule type" value="Genomic_DNA"/>
</dbReference>
<evidence type="ECO:0000256" key="1">
    <source>
        <dbReference type="ARBA" id="ARBA00009375"/>
    </source>
</evidence>
<feature type="active site" description="Nucleophile" evidence="4 5">
    <location>
        <position position="52"/>
    </location>
</feature>
<comment type="similarity">
    <text evidence="1 4 7">Belongs to the tRNA pseudouridine synthase TruA family.</text>
</comment>
<dbReference type="GO" id="GO:0003723">
    <property type="term" value="F:RNA binding"/>
    <property type="evidence" value="ECO:0007669"/>
    <property type="project" value="InterPro"/>
</dbReference>
<dbReference type="PANTHER" id="PTHR11142:SF0">
    <property type="entry name" value="TRNA PSEUDOURIDINE SYNTHASE-LIKE 1"/>
    <property type="match status" value="1"/>
</dbReference>
<dbReference type="InterPro" id="IPR020103">
    <property type="entry name" value="PsdUridine_synth_cat_dom_sf"/>
</dbReference>
<feature type="binding site" evidence="4 6">
    <location>
        <position position="110"/>
    </location>
    <ligand>
        <name>substrate</name>
    </ligand>
</feature>
<dbReference type="PANTHER" id="PTHR11142">
    <property type="entry name" value="PSEUDOURIDYLATE SYNTHASE"/>
    <property type="match status" value="1"/>
</dbReference>
<protein>
    <recommendedName>
        <fullName evidence="4">tRNA pseudouridine synthase A</fullName>
        <ecNumber evidence="4">5.4.99.12</ecNumber>
    </recommendedName>
    <alternativeName>
        <fullName evidence="4">tRNA pseudouridine(38-40) synthase</fullName>
    </alternativeName>
    <alternativeName>
        <fullName evidence="4">tRNA pseudouridylate synthase I</fullName>
    </alternativeName>
    <alternativeName>
        <fullName evidence="4">tRNA-uridine isomerase I</fullName>
    </alternativeName>
</protein>
<organism evidence="9 10">
    <name type="scientific">Stenotrophomonas maltophilia</name>
    <name type="common">Pseudomonas maltophilia</name>
    <name type="synonym">Xanthomonas maltophilia</name>
    <dbReference type="NCBI Taxonomy" id="40324"/>
    <lineage>
        <taxon>Bacteria</taxon>
        <taxon>Pseudomonadati</taxon>
        <taxon>Pseudomonadota</taxon>
        <taxon>Gammaproteobacteria</taxon>
        <taxon>Lysobacterales</taxon>
        <taxon>Lysobacteraceae</taxon>
        <taxon>Stenotrophomonas</taxon>
        <taxon>Stenotrophomonas maltophilia group</taxon>
    </lineage>
</organism>
<dbReference type="EC" id="5.4.99.12" evidence="4"/>
<dbReference type="SUPFAM" id="SSF55120">
    <property type="entry name" value="Pseudouridine synthase"/>
    <property type="match status" value="1"/>
</dbReference>
<dbReference type="CDD" id="cd02570">
    <property type="entry name" value="PseudoU_synth_EcTruA"/>
    <property type="match status" value="1"/>
</dbReference>
<evidence type="ECO:0000256" key="2">
    <source>
        <dbReference type="ARBA" id="ARBA00022694"/>
    </source>
</evidence>
<dbReference type="Pfam" id="PF01416">
    <property type="entry name" value="PseudoU_synth_1"/>
    <property type="match status" value="2"/>
</dbReference>
<dbReference type="AlphaFoldDB" id="A0A7V8FHC4"/>
<evidence type="ECO:0000256" key="4">
    <source>
        <dbReference type="HAMAP-Rule" id="MF_00171"/>
    </source>
</evidence>
<proteinExistence type="inferred from homology"/>
<sequence>MRYALGVEYDGTDFKGWQNLGEGGPSVQASLEQALSSVGNSPAQVVCAGRTDAGVHGACQVVHFDSDAGRDPRGWVLGTTARLPRSIAVRWCVPVADDFHARFSARARRYVYRLLNRQVRPALYRQSLSWERRPLDAARMHEAGQALLGENDFNAFRSIQCQALHARREMQSLQVSRHGEVIEVAVQANAFLHHMIRNIVGSLIMVGSGERPADWMAELLAGRDRTLAGPTAPPQGLVFLGPLYPDNWHLPAEVTL</sequence>
<comment type="subunit">
    <text evidence="4">Homodimer.</text>
</comment>
<dbReference type="Proteomes" id="UP000487117">
    <property type="component" value="Unassembled WGS sequence"/>
</dbReference>
<dbReference type="InterPro" id="IPR020094">
    <property type="entry name" value="TruA/RsuA/RluB/E/F_N"/>
</dbReference>
<dbReference type="Gene3D" id="3.30.70.580">
    <property type="entry name" value="Pseudouridine synthase I, catalytic domain, N-terminal subdomain"/>
    <property type="match status" value="1"/>
</dbReference>
<evidence type="ECO:0000256" key="5">
    <source>
        <dbReference type="PIRSR" id="PIRSR001430-1"/>
    </source>
</evidence>
<evidence type="ECO:0000313" key="10">
    <source>
        <dbReference type="Proteomes" id="UP000487117"/>
    </source>
</evidence>
<dbReference type="NCBIfam" id="TIGR00071">
    <property type="entry name" value="hisT_truA"/>
    <property type="match status" value="1"/>
</dbReference>
<comment type="catalytic activity">
    <reaction evidence="4 7">
        <text>uridine(38/39/40) in tRNA = pseudouridine(38/39/40) in tRNA</text>
        <dbReference type="Rhea" id="RHEA:22376"/>
        <dbReference type="Rhea" id="RHEA-COMP:10085"/>
        <dbReference type="Rhea" id="RHEA-COMP:10087"/>
        <dbReference type="ChEBI" id="CHEBI:65314"/>
        <dbReference type="ChEBI" id="CHEBI:65315"/>
        <dbReference type="EC" id="5.4.99.12"/>
    </reaction>
</comment>
<dbReference type="Gene3D" id="3.30.70.660">
    <property type="entry name" value="Pseudouridine synthase I, catalytic domain, C-terminal subdomain"/>
    <property type="match status" value="1"/>
</dbReference>
<dbReference type="InterPro" id="IPR020097">
    <property type="entry name" value="PsdUridine_synth_TruA_a/b_dom"/>
</dbReference>
<accession>A0A7V8FHC4</accession>
<keyword evidence="2 4" id="KW-0819">tRNA processing</keyword>
<evidence type="ECO:0000259" key="8">
    <source>
        <dbReference type="Pfam" id="PF01416"/>
    </source>
</evidence>
<gene>
    <name evidence="4 9" type="primary">truA</name>
    <name evidence="9" type="ORF">GAK31_01371</name>
</gene>
<dbReference type="HAMAP" id="MF_00171">
    <property type="entry name" value="TruA"/>
    <property type="match status" value="1"/>
</dbReference>
<comment type="caution">
    <text evidence="4">Lacks conserved residue(s) required for the propagation of feature annotation.</text>
</comment>
<dbReference type="PIRSF" id="PIRSF001430">
    <property type="entry name" value="tRNA_psdUrid_synth"/>
    <property type="match status" value="1"/>
</dbReference>
<dbReference type="GO" id="GO:0160147">
    <property type="term" value="F:tRNA pseudouridine(38-40) synthase activity"/>
    <property type="evidence" value="ECO:0007669"/>
    <property type="project" value="UniProtKB-EC"/>
</dbReference>
<evidence type="ECO:0000256" key="7">
    <source>
        <dbReference type="RuleBase" id="RU003792"/>
    </source>
</evidence>